<dbReference type="AlphaFoldDB" id="A0A2N9FUU9"/>
<organism evidence="2">
    <name type="scientific">Fagus sylvatica</name>
    <name type="common">Beechnut</name>
    <dbReference type="NCBI Taxonomy" id="28930"/>
    <lineage>
        <taxon>Eukaryota</taxon>
        <taxon>Viridiplantae</taxon>
        <taxon>Streptophyta</taxon>
        <taxon>Embryophyta</taxon>
        <taxon>Tracheophyta</taxon>
        <taxon>Spermatophyta</taxon>
        <taxon>Magnoliopsida</taxon>
        <taxon>eudicotyledons</taxon>
        <taxon>Gunneridae</taxon>
        <taxon>Pentapetalae</taxon>
        <taxon>rosids</taxon>
        <taxon>fabids</taxon>
        <taxon>Fagales</taxon>
        <taxon>Fagaceae</taxon>
        <taxon>Fagus</taxon>
    </lineage>
</organism>
<keyword evidence="1" id="KW-0472">Membrane</keyword>
<dbReference type="Pfam" id="PF03140">
    <property type="entry name" value="DUF247"/>
    <property type="match status" value="1"/>
</dbReference>
<feature type="transmembrane region" description="Helical" evidence="1">
    <location>
        <begin position="308"/>
        <end position="331"/>
    </location>
</feature>
<dbReference type="InterPro" id="IPR004158">
    <property type="entry name" value="DUF247_pln"/>
</dbReference>
<name>A0A2N9FUU9_FAGSY</name>
<evidence type="ECO:0000256" key="1">
    <source>
        <dbReference type="SAM" id="Phobius"/>
    </source>
</evidence>
<dbReference type="PANTHER" id="PTHR31170">
    <property type="entry name" value="BNAC04G53230D PROTEIN"/>
    <property type="match status" value="1"/>
</dbReference>
<proteinExistence type="predicted"/>
<evidence type="ECO:0000313" key="2">
    <source>
        <dbReference type="EMBL" id="SPC91062.1"/>
    </source>
</evidence>
<dbReference type="EMBL" id="OIVN01001201">
    <property type="protein sequence ID" value="SPC91062.1"/>
    <property type="molecule type" value="Genomic_DNA"/>
</dbReference>
<keyword evidence="1" id="KW-1133">Transmembrane helix</keyword>
<protein>
    <submittedName>
        <fullName evidence="2">Uncharacterized protein</fullName>
    </submittedName>
</protein>
<gene>
    <name evidence="2" type="ORF">FSB_LOCUS18944</name>
</gene>
<dbReference type="PANTHER" id="PTHR31170:SF25">
    <property type="entry name" value="BNAA09G04570D PROTEIN"/>
    <property type="match status" value="1"/>
</dbReference>
<accession>A0A2N9FUU9</accession>
<reference evidence="2" key="1">
    <citation type="submission" date="2018-02" db="EMBL/GenBank/DDBJ databases">
        <authorList>
            <person name="Cohen D.B."/>
            <person name="Kent A.D."/>
        </authorList>
    </citation>
    <scope>NUCLEOTIDE SEQUENCE</scope>
</reference>
<keyword evidence="1" id="KW-0812">Transmembrane</keyword>
<sequence length="354" mass="41095">MIKKNIKKLRVYFDEEVTKKYCDEALAWMLFVDGCATLQFIHSIDDKSIKEFKIKDHQVAYVQIDLFLLENQLPYQLLEDLMKNSAEEAKLRKSIENFINMHSMLYTKMTKMPEDKEPIHLLDLLRRRLLLGGKKDKTLDEDNKSGGSDWQSFRNVQELREAGICLKRSWSSCLGEISFTKKRNLCSGILCLPPITVDDSIGPKFFNLIAYEMCSDFENDYGVTSYIAFLDSLIDEAKDVMELRKAGILLNCLGSDGEVAELFNEICTDLVPNPELYRVVRYQIQEDYDNKWITWISQFYYTHFNSPWTTGALFAAVFALALSIAQTWYAVMSYEDSKKQNNEQNHANLKDKFI</sequence>